<dbReference type="InParanoid" id="A0A369JBW8"/>
<evidence type="ECO:0000313" key="1">
    <source>
        <dbReference type="EMBL" id="RDB17213.1"/>
    </source>
</evidence>
<name>A0A369JBW8_HYPMA</name>
<gene>
    <name evidence="1" type="ORF">Hypma_001864</name>
</gene>
<dbReference type="EMBL" id="LUEZ02000113">
    <property type="protein sequence ID" value="RDB17213.1"/>
    <property type="molecule type" value="Genomic_DNA"/>
</dbReference>
<organism evidence="1 2">
    <name type="scientific">Hypsizygus marmoreus</name>
    <name type="common">White beech mushroom</name>
    <name type="synonym">Agaricus marmoreus</name>
    <dbReference type="NCBI Taxonomy" id="39966"/>
    <lineage>
        <taxon>Eukaryota</taxon>
        <taxon>Fungi</taxon>
        <taxon>Dikarya</taxon>
        <taxon>Basidiomycota</taxon>
        <taxon>Agaricomycotina</taxon>
        <taxon>Agaricomycetes</taxon>
        <taxon>Agaricomycetidae</taxon>
        <taxon>Agaricales</taxon>
        <taxon>Tricholomatineae</taxon>
        <taxon>Lyophyllaceae</taxon>
        <taxon>Hypsizygus</taxon>
    </lineage>
</organism>
<accession>A0A369JBW8</accession>
<reference evidence="1" key="1">
    <citation type="submission" date="2018-04" db="EMBL/GenBank/DDBJ databases">
        <title>Whole genome sequencing of Hypsizygus marmoreus.</title>
        <authorList>
            <person name="Choi I.-G."/>
            <person name="Min B."/>
            <person name="Kim J.-G."/>
            <person name="Kim S."/>
            <person name="Oh Y.-L."/>
            <person name="Kong W.-S."/>
            <person name="Park H."/>
            <person name="Jeong J."/>
            <person name="Song E.-S."/>
        </authorList>
    </citation>
    <scope>NUCLEOTIDE SEQUENCE [LARGE SCALE GENOMIC DNA]</scope>
    <source>
        <strain evidence="1">51987-8</strain>
    </source>
</reference>
<proteinExistence type="predicted"/>
<protein>
    <submittedName>
        <fullName evidence="1">Uncharacterized protein</fullName>
    </submittedName>
</protein>
<comment type="caution">
    <text evidence="1">The sequence shown here is derived from an EMBL/GenBank/DDBJ whole genome shotgun (WGS) entry which is preliminary data.</text>
</comment>
<dbReference type="AlphaFoldDB" id="A0A369JBW8"/>
<evidence type="ECO:0000313" key="2">
    <source>
        <dbReference type="Proteomes" id="UP000076154"/>
    </source>
</evidence>
<keyword evidence="2" id="KW-1185">Reference proteome</keyword>
<dbReference type="Proteomes" id="UP000076154">
    <property type="component" value="Unassembled WGS sequence"/>
</dbReference>
<sequence length="77" mass="8594">MRITLRSISEKLKPYPCLIHSAPTSSAPARAPAPSALSSRTRFNVDAAACHASRMVTELGCQCLCIYFYITTYHWEM</sequence>